<dbReference type="STRING" id="1423740.FC36_GL001712"/>
<comment type="caution">
    <text evidence="3">The sequence shown here is derived from an EMBL/GenBank/DDBJ whole genome shotgun (WGS) entry which is preliminary data.</text>
</comment>
<dbReference type="InterPro" id="IPR029063">
    <property type="entry name" value="SAM-dependent_MTases_sf"/>
</dbReference>
<dbReference type="CDD" id="cd02440">
    <property type="entry name" value="AdoMet_MTases"/>
    <property type="match status" value="1"/>
</dbReference>
<dbReference type="InterPro" id="IPR048375">
    <property type="entry name" value="YtxK-like_N"/>
</dbReference>
<dbReference type="PANTHER" id="PTHR41313">
    <property type="entry name" value="ADENINE-SPECIFIC METHYLTRANSFERASE"/>
    <property type="match status" value="1"/>
</dbReference>
<protein>
    <submittedName>
        <fullName evidence="3">Adenine-specific methyltransferase</fullName>
    </submittedName>
</protein>
<keyword evidence="3" id="KW-0489">Methyltransferase</keyword>
<dbReference type="Proteomes" id="UP000051048">
    <property type="component" value="Unassembled WGS sequence"/>
</dbReference>
<dbReference type="OrthoDB" id="9788159at2"/>
<dbReference type="Gene3D" id="1.10.150.470">
    <property type="match status" value="1"/>
</dbReference>
<dbReference type="GO" id="GO:0032259">
    <property type="term" value="P:methylation"/>
    <property type="evidence" value="ECO:0007669"/>
    <property type="project" value="UniProtKB-KW"/>
</dbReference>
<accession>A0A0R1TNP2</accession>
<dbReference type="GO" id="GO:0008170">
    <property type="term" value="F:N-methyltransferase activity"/>
    <property type="evidence" value="ECO:0007669"/>
    <property type="project" value="InterPro"/>
</dbReference>
<dbReference type="Pfam" id="PF02384">
    <property type="entry name" value="N6_Mtase"/>
    <property type="match status" value="1"/>
</dbReference>
<dbReference type="PANTHER" id="PTHR41313:SF1">
    <property type="entry name" value="DNA METHYLASE ADENINE-SPECIFIC DOMAIN-CONTAINING PROTEIN"/>
    <property type="match status" value="1"/>
</dbReference>
<dbReference type="Pfam" id="PF21106">
    <property type="entry name" value="YtxK_like"/>
    <property type="match status" value="1"/>
</dbReference>
<evidence type="ECO:0000313" key="3">
    <source>
        <dbReference type="EMBL" id="KRL81508.1"/>
    </source>
</evidence>
<keyword evidence="3" id="KW-0808">Transferase</keyword>
<dbReference type="SUPFAM" id="SSF53335">
    <property type="entry name" value="S-adenosyl-L-methionine-dependent methyltransferases"/>
    <property type="match status" value="1"/>
</dbReference>
<dbReference type="RefSeq" id="WP_025020701.1">
    <property type="nucleotide sequence ID" value="NZ_AZFH01000036.1"/>
</dbReference>
<evidence type="ECO:0000313" key="4">
    <source>
        <dbReference type="Proteomes" id="UP000051048"/>
    </source>
</evidence>
<dbReference type="InterPro" id="IPR016843">
    <property type="entry name" value="S-AdoMet-dep_Ade-MeTrfase_prd"/>
</dbReference>
<evidence type="ECO:0000259" key="2">
    <source>
        <dbReference type="Pfam" id="PF21106"/>
    </source>
</evidence>
<sequence>MGLKEVEKIYQPIIETVDILQADTQVDYFDALIETMDNLLTGEVQVEAGYPSVEVQAQLKEKYATIDLDALDKRDARLLMQLLLLQGYRVEKIQANHQMTPDTIGILVAYLIEKIVALPAQAKILDLGVGTANLLVTVLNQLKNSNLHGYGVDNDDTLLTLASIMVNLTKAPVELFHQDAMDPILVNEADLVIGDFPVGYYPIDEKVKGMETAAQEGHSYAHHLMIEKAVTQMKAGAWGIFVLPAGLFESKQAKLLLNYVQEHAYLQGMLNLPQELFQDKAAQKAILILQKKGGQSKQGQPILLGSFPSLKDNRAFNQFLAQIDAWKQANFK</sequence>
<dbReference type="PATRIC" id="fig|1423740.3.peg.1846"/>
<evidence type="ECO:0000259" key="1">
    <source>
        <dbReference type="Pfam" id="PF02384"/>
    </source>
</evidence>
<feature type="domain" description="YtxK-like N-terminal helical" evidence="2">
    <location>
        <begin position="7"/>
        <end position="87"/>
    </location>
</feature>
<dbReference type="PIRSF" id="PIRSF026567">
    <property type="entry name" value="Adenine_mtase_bact_prd"/>
    <property type="match status" value="1"/>
</dbReference>
<reference evidence="3 4" key="1">
    <citation type="journal article" date="2015" name="Genome Announc.">
        <title>Expanding the biotechnology potential of lactobacilli through comparative genomics of 213 strains and associated genera.</title>
        <authorList>
            <person name="Sun Z."/>
            <person name="Harris H.M."/>
            <person name="McCann A."/>
            <person name="Guo C."/>
            <person name="Argimon S."/>
            <person name="Zhang W."/>
            <person name="Yang X."/>
            <person name="Jeffery I.B."/>
            <person name="Cooney J.C."/>
            <person name="Kagawa T.F."/>
            <person name="Liu W."/>
            <person name="Song Y."/>
            <person name="Salvetti E."/>
            <person name="Wrobel A."/>
            <person name="Rasinkangas P."/>
            <person name="Parkhill J."/>
            <person name="Rea M.C."/>
            <person name="O'Sullivan O."/>
            <person name="Ritari J."/>
            <person name="Douillard F.P."/>
            <person name="Paul Ross R."/>
            <person name="Yang R."/>
            <person name="Briner A.E."/>
            <person name="Felis G.E."/>
            <person name="de Vos W.M."/>
            <person name="Barrangou R."/>
            <person name="Klaenhammer T.R."/>
            <person name="Caufield P.W."/>
            <person name="Cui Y."/>
            <person name="Zhang H."/>
            <person name="O'Toole P.W."/>
        </authorList>
    </citation>
    <scope>NUCLEOTIDE SEQUENCE [LARGE SCALE GENOMIC DNA]</scope>
    <source>
        <strain evidence="3 4">DSM 15833</strain>
    </source>
</reference>
<gene>
    <name evidence="3" type="ORF">FC36_GL001712</name>
</gene>
<dbReference type="AlphaFoldDB" id="A0A0R1TNP2"/>
<organism evidence="3 4">
    <name type="scientific">Ligilactobacillus equi DSM 15833 = JCM 10991</name>
    <dbReference type="NCBI Taxonomy" id="1423740"/>
    <lineage>
        <taxon>Bacteria</taxon>
        <taxon>Bacillati</taxon>
        <taxon>Bacillota</taxon>
        <taxon>Bacilli</taxon>
        <taxon>Lactobacillales</taxon>
        <taxon>Lactobacillaceae</taxon>
        <taxon>Ligilactobacillus</taxon>
    </lineage>
</organism>
<dbReference type="Gene3D" id="3.40.50.150">
    <property type="entry name" value="Vaccinia Virus protein VP39"/>
    <property type="match status" value="1"/>
</dbReference>
<dbReference type="GO" id="GO:0003677">
    <property type="term" value="F:DNA binding"/>
    <property type="evidence" value="ECO:0007669"/>
    <property type="project" value="InterPro"/>
</dbReference>
<dbReference type="EMBL" id="AZFH01000036">
    <property type="protein sequence ID" value="KRL81508.1"/>
    <property type="molecule type" value="Genomic_DNA"/>
</dbReference>
<dbReference type="InterPro" id="IPR003356">
    <property type="entry name" value="DNA_methylase_A-5"/>
</dbReference>
<proteinExistence type="predicted"/>
<feature type="domain" description="DNA methylase adenine-specific" evidence="1">
    <location>
        <begin position="99"/>
        <end position="295"/>
    </location>
</feature>
<name>A0A0R1TNP2_9LACO</name>
<dbReference type="InterPro" id="IPR052933">
    <property type="entry name" value="DNA_Protect_Modify"/>
</dbReference>